<sequence>MKSTVDGLVPGGVLRLGRGASSKRSPGRIGRKVTTCPTVSSFEDEVQAAGPGRLRTLPCAIAAPERLRNGPRVAGTCQQRRLTDRIARVRALACRGANRYAYDAVRRAVPDSARPGDSSSNGRPALVSCSYAHCFRAWPGRRDLIVATLAHEPGVFVPRSEIPHGKTSRTRPVARPAGEVAVVRVNGDIDARTAPGLAARLTAELGRPEGRAVVVDLRQVDFLGIAGLEVLIDAQQEARTGHAALRIVADTAAVLGCLARTSGHHTLIVFPVFALAIGV</sequence>
<dbReference type="InParanoid" id="A0A263D0P9"/>
<proteinExistence type="predicted"/>
<dbReference type="CDD" id="cd07043">
    <property type="entry name" value="STAS_anti-anti-sigma_factors"/>
    <property type="match status" value="1"/>
</dbReference>
<dbReference type="PANTHER" id="PTHR33495">
    <property type="entry name" value="ANTI-SIGMA FACTOR ANTAGONIST TM_1081-RELATED-RELATED"/>
    <property type="match status" value="1"/>
</dbReference>
<keyword evidence="3" id="KW-1185">Reference proteome</keyword>
<dbReference type="SUPFAM" id="SSF52091">
    <property type="entry name" value="SpoIIaa-like"/>
    <property type="match status" value="1"/>
</dbReference>
<dbReference type="InterPro" id="IPR036513">
    <property type="entry name" value="STAS_dom_sf"/>
</dbReference>
<dbReference type="Gene3D" id="3.30.750.24">
    <property type="entry name" value="STAS domain"/>
    <property type="match status" value="1"/>
</dbReference>
<reference evidence="2 3" key="1">
    <citation type="submission" date="2017-07" db="EMBL/GenBank/DDBJ databases">
        <title>Amycolatopsis antarcticus sp. nov., isolated from the surface of an Antarcticus brown macroalga.</title>
        <authorList>
            <person name="Wang J."/>
            <person name="Leiva S."/>
            <person name="Huang J."/>
            <person name="Huang Y."/>
        </authorList>
    </citation>
    <scope>NUCLEOTIDE SEQUENCE [LARGE SCALE GENOMIC DNA]</scope>
    <source>
        <strain evidence="2 3">AU-G6</strain>
    </source>
</reference>
<dbReference type="RefSeq" id="WP_094863980.1">
    <property type="nucleotide sequence ID" value="NZ_NKYE01000010.1"/>
</dbReference>
<evidence type="ECO:0000313" key="3">
    <source>
        <dbReference type="Proteomes" id="UP000242444"/>
    </source>
</evidence>
<dbReference type="AlphaFoldDB" id="A0A263D0P9"/>
<comment type="caution">
    <text evidence="2">The sequence shown here is derived from an EMBL/GenBank/DDBJ whole genome shotgun (WGS) entry which is preliminary data.</text>
</comment>
<dbReference type="Pfam" id="PF01740">
    <property type="entry name" value="STAS"/>
    <property type="match status" value="1"/>
</dbReference>
<accession>A0A263D0P9</accession>
<evidence type="ECO:0000259" key="1">
    <source>
        <dbReference type="PROSITE" id="PS50801"/>
    </source>
</evidence>
<gene>
    <name evidence="2" type="ORF">CFN78_17990</name>
</gene>
<organism evidence="2 3">
    <name type="scientific">Amycolatopsis antarctica</name>
    <dbReference type="NCBI Taxonomy" id="1854586"/>
    <lineage>
        <taxon>Bacteria</taxon>
        <taxon>Bacillati</taxon>
        <taxon>Actinomycetota</taxon>
        <taxon>Actinomycetes</taxon>
        <taxon>Pseudonocardiales</taxon>
        <taxon>Pseudonocardiaceae</taxon>
        <taxon>Amycolatopsis</taxon>
    </lineage>
</organism>
<feature type="domain" description="STAS" evidence="1">
    <location>
        <begin position="170"/>
        <end position="249"/>
    </location>
</feature>
<name>A0A263D0P9_9PSEU</name>
<dbReference type="OrthoDB" id="3690201at2"/>
<dbReference type="InterPro" id="IPR002645">
    <property type="entry name" value="STAS_dom"/>
</dbReference>
<dbReference type="EMBL" id="NKYE01000010">
    <property type="protein sequence ID" value="OZM72024.1"/>
    <property type="molecule type" value="Genomic_DNA"/>
</dbReference>
<dbReference type="GO" id="GO:0043856">
    <property type="term" value="F:anti-sigma factor antagonist activity"/>
    <property type="evidence" value="ECO:0007669"/>
    <property type="project" value="TreeGrafter"/>
</dbReference>
<dbReference type="PROSITE" id="PS50801">
    <property type="entry name" value="STAS"/>
    <property type="match status" value="1"/>
</dbReference>
<evidence type="ECO:0000313" key="2">
    <source>
        <dbReference type="EMBL" id="OZM72024.1"/>
    </source>
</evidence>
<protein>
    <recommendedName>
        <fullName evidence="1">STAS domain-containing protein</fullName>
    </recommendedName>
</protein>
<dbReference type="Proteomes" id="UP000242444">
    <property type="component" value="Unassembled WGS sequence"/>
</dbReference>
<dbReference type="PANTHER" id="PTHR33495:SF2">
    <property type="entry name" value="ANTI-SIGMA FACTOR ANTAGONIST TM_1081-RELATED"/>
    <property type="match status" value="1"/>
</dbReference>